<proteinExistence type="predicted"/>
<feature type="region of interest" description="Disordered" evidence="1">
    <location>
        <begin position="65"/>
        <end position="97"/>
    </location>
</feature>
<accession>A0AA89C6W4</accession>
<dbReference type="Proteomes" id="UP001186944">
    <property type="component" value="Unassembled WGS sequence"/>
</dbReference>
<comment type="caution">
    <text evidence="2">The sequence shown here is derived from an EMBL/GenBank/DDBJ whole genome shotgun (WGS) entry which is preliminary data.</text>
</comment>
<evidence type="ECO:0000256" key="1">
    <source>
        <dbReference type="SAM" id="MobiDB-lite"/>
    </source>
</evidence>
<dbReference type="EMBL" id="VSWD01000007">
    <property type="protein sequence ID" value="KAK3097305.1"/>
    <property type="molecule type" value="Genomic_DNA"/>
</dbReference>
<keyword evidence="3" id="KW-1185">Reference proteome</keyword>
<evidence type="ECO:0000313" key="2">
    <source>
        <dbReference type="EMBL" id="KAK3097305.1"/>
    </source>
</evidence>
<name>A0AA89C6W4_PINIB</name>
<protein>
    <submittedName>
        <fullName evidence="2">Uncharacterized protein</fullName>
    </submittedName>
</protein>
<reference evidence="2" key="1">
    <citation type="submission" date="2019-08" db="EMBL/GenBank/DDBJ databases">
        <title>The improved chromosome-level genome for the pearl oyster Pinctada fucata martensii using PacBio sequencing and Hi-C.</title>
        <authorList>
            <person name="Zheng Z."/>
        </authorList>
    </citation>
    <scope>NUCLEOTIDE SEQUENCE</scope>
    <source>
        <strain evidence="2">ZZ-2019</strain>
        <tissue evidence="2">Adductor muscle</tissue>
    </source>
</reference>
<dbReference type="AlphaFoldDB" id="A0AA89C6W4"/>
<evidence type="ECO:0000313" key="3">
    <source>
        <dbReference type="Proteomes" id="UP001186944"/>
    </source>
</evidence>
<gene>
    <name evidence="2" type="ORF">FSP39_008517</name>
</gene>
<feature type="compositionally biased region" description="Acidic residues" evidence="1">
    <location>
        <begin position="78"/>
        <end position="97"/>
    </location>
</feature>
<organism evidence="2 3">
    <name type="scientific">Pinctada imbricata</name>
    <name type="common">Atlantic pearl-oyster</name>
    <name type="synonym">Pinctada martensii</name>
    <dbReference type="NCBI Taxonomy" id="66713"/>
    <lineage>
        <taxon>Eukaryota</taxon>
        <taxon>Metazoa</taxon>
        <taxon>Spiralia</taxon>
        <taxon>Lophotrochozoa</taxon>
        <taxon>Mollusca</taxon>
        <taxon>Bivalvia</taxon>
        <taxon>Autobranchia</taxon>
        <taxon>Pteriomorphia</taxon>
        <taxon>Pterioida</taxon>
        <taxon>Pterioidea</taxon>
        <taxon>Pteriidae</taxon>
        <taxon>Pinctada</taxon>
    </lineage>
</organism>
<sequence length="168" mass="19572">MRVQDVKLMKQLININRTIQSLTRHRLRSEHHKKVKNGPRVVSTTEFSRMATPLVRQQSAPSYKLYRKDSVDSNSSFEDTESSLEDVSEEPYSENEDYLNASTQSLPAFSTFPKSHSVCYMTPLPDDGEEVDNKLYEGILMTNIKLWKYSNKEKLGTIRLQEYEENMR</sequence>